<feature type="binding site" evidence="2">
    <location>
        <position position="269"/>
    </location>
    <ligand>
        <name>Zn(2+)</name>
        <dbReference type="ChEBI" id="CHEBI:29105"/>
    </ligand>
</feature>
<evidence type="ECO:0000313" key="4">
    <source>
        <dbReference type="EMBL" id="OAK54705.1"/>
    </source>
</evidence>
<keyword evidence="2" id="KW-0479">Metal-binding</keyword>
<evidence type="ECO:0000313" key="5">
    <source>
        <dbReference type="Proteomes" id="UP000077519"/>
    </source>
</evidence>
<dbReference type="EMBL" id="LVHI01000012">
    <property type="protein sequence ID" value="OAK54705.1"/>
    <property type="molecule type" value="Genomic_DNA"/>
</dbReference>
<dbReference type="GO" id="GO:0005525">
    <property type="term" value="F:GTP binding"/>
    <property type="evidence" value="ECO:0007669"/>
    <property type="project" value="UniProtKB-UniRule"/>
</dbReference>
<keyword evidence="2" id="KW-0862">Zinc</keyword>
<feature type="domain" description="EngC GTPase" evidence="3">
    <location>
        <begin position="93"/>
        <end position="237"/>
    </location>
</feature>
<reference evidence="4 5" key="1">
    <citation type="submission" date="2016-03" db="EMBL/GenBank/DDBJ databases">
        <title>Genome sequence of Rhodococcus kyotonensis KB10.</title>
        <authorList>
            <person name="Jeong H."/>
            <person name="Hong C.E."/>
            <person name="Jo S.H."/>
            <person name="Park J.M."/>
        </authorList>
    </citation>
    <scope>NUCLEOTIDE SEQUENCE [LARGE SCALE GENOMIC DNA]</scope>
    <source>
        <strain evidence="4 5">KB10</strain>
    </source>
</reference>
<dbReference type="PROSITE" id="PS50936">
    <property type="entry name" value="ENGC_GTPASE"/>
    <property type="match status" value="1"/>
</dbReference>
<comment type="similarity">
    <text evidence="2">Belongs to the TRAFAC class YlqF/YawG GTPase family. RsgA subfamily.</text>
</comment>
<dbReference type="EC" id="3.6.1.-" evidence="2"/>
<protein>
    <recommendedName>
        <fullName evidence="2">Small ribosomal subunit biogenesis GTPase RsgA</fullName>
        <ecNumber evidence="2">3.6.1.-</ecNumber>
    </recommendedName>
</protein>
<keyword evidence="2" id="KW-0963">Cytoplasm</keyword>
<dbReference type="RefSeq" id="WP_068425386.1">
    <property type="nucleotide sequence ID" value="NZ_LVHI01000012.1"/>
</dbReference>
<evidence type="ECO:0000256" key="2">
    <source>
        <dbReference type="HAMAP-Rule" id="MF_01820"/>
    </source>
</evidence>
<dbReference type="InterPro" id="IPR010914">
    <property type="entry name" value="RsgA_GTPase_dom"/>
</dbReference>
<dbReference type="AlphaFoldDB" id="A0A177YGU8"/>
<dbReference type="GO" id="GO:0003924">
    <property type="term" value="F:GTPase activity"/>
    <property type="evidence" value="ECO:0007669"/>
    <property type="project" value="UniProtKB-UniRule"/>
</dbReference>
<feature type="binding site" evidence="2">
    <location>
        <position position="262"/>
    </location>
    <ligand>
        <name>Zn(2+)</name>
        <dbReference type="ChEBI" id="CHEBI:29105"/>
    </ligand>
</feature>
<keyword evidence="2" id="KW-0378">Hydrolase</keyword>
<comment type="function">
    <text evidence="2">One of several proteins that assist in the late maturation steps of the functional core of the 30S ribosomal subunit. Helps release RbfA from mature subunits. May play a role in the assembly of ribosomal proteins into the subunit. Circularly permuted GTPase that catalyzes slow GTP hydrolysis, GTPase activity is stimulated by the 30S ribosomal subunit.</text>
</comment>
<dbReference type="Gene3D" id="1.10.40.50">
    <property type="entry name" value="Probable gtpase engc, domain 3"/>
    <property type="match status" value="1"/>
</dbReference>
<dbReference type="GO" id="GO:0046872">
    <property type="term" value="F:metal ion binding"/>
    <property type="evidence" value="ECO:0007669"/>
    <property type="project" value="UniProtKB-KW"/>
</dbReference>
<dbReference type="GO" id="GO:0019843">
    <property type="term" value="F:rRNA binding"/>
    <property type="evidence" value="ECO:0007669"/>
    <property type="project" value="UniProtKB-KW"/>
</dbReference>
<keyword evidence="1 2" id="KW-0690">Ribosome biogenesis</keyword>
<keyword evidence="2" id="KW-0547">Nucleotide-binding</keyword>
<comment type="caution">
    <text evidence="4">The sequence shown here is derived from an EMBL/GenBank/DDBJ whole genome shotgun (WGS) entry which is preliminary data.</text>
</comment>
<evidence type="ECO:0000256" key="1">
    <source>
        <dbReference type="ARBA" id="ARBA00022517"/>
    </source>
</evidence>
<keyword evidence="2" id="KW-0694">RNA-binding</keyword>
<dbReference type="PANTHER" id="PTHR32120:SF10">
    <property type="entry name" value="SMALL RIBOSOMAL SUBUNIT BIOGENESIS GTPASE RSGA"/>
    <property type="match status" value="1"/>
</dbReference>
<proteinExistence type="inferred from homology"/>
<accession>A0A177YGU8</accession>
<feature type="binding site" evidence="2">
    <location>
        <position position="275"/>
    </location>
    <ligand>
        <name>Zn(2+)</name>
        <dbReference type="ChEBI" id="CHEBI:29105"/>
    </ligand>
</feature>
<keyword evidence="2" id="KW-0342">GTP-binding</keyword>
<dbReference type="HAMAP" id="MF_01820">
    <property type="entry name" value="GTPase_RsgA"/>
    <property type="match status" value="1"/>
</dbReference>
<keyword evidence="2" id="KW-0699">rRNA-binding</keyword>
<feature type="binding site" evidence="2">
    <location>
        <position position="267"/>
    </location>
    <ligand>
        <name>Zn(2+)</name>
        <dbReference type="ChEBI" id="CHEBI:29105"/>
    </ligand>
</feature>
<dbReference type="InterPro" id="IPR027417">
    <property type="entry name" value="P-loop_NTPase"/>
</dbReference>
<dbReference type="Proteomes" id="UP000077519">
    <property type="component" value="Unassembled WGS sequence"/>
</dbReference>
<comment type="subcellular location">
    <subcellularLocation>
        <location evidence="2">Cytoplasm</location>
    </subcellularLocation>
</comment>
<dbReference type="InterPro" id="IPR004881">
    <property type="entry name" value="Ribosome_biogen_GTPase_RsgA"/>
</dbReference>
<dbReference type="Gene3D" id="3.40.50.300">
    <property type="entry name" value="P-loop containing nucleotide triphosphate hydrolases"/>
    <property type="match status" value="1"/>
</dbReference>
<dbReference type="CDD" id="cd01854">
    <property type="entry name" value="YjeQ_EngC"/>
    <property type="match status" value="1"/>
</dbReference>
<sequence>MSLSTYGFDSYWQSLFEKYSFDGLPGRVTSVFRGWCDVATESGTTRVRSGSADVCTGDWVVVGTDTVLHVLPRRTAVVRASAGQTSASQILASNVDTVVVTVAADTELDLGRVERFVALAWASGATPIVALTKSDKASESRYADVSAASPGVHVAELSAYTGNGLAEFLTHLTGTIALIGPSGSGKSTLANRMIGDDVLATGHVRSGDAKGRHVTVRRELVPLPIPGTTVIDTPGLRSVGVLSSDDGLSATFSDIEDLAAHCRFADCAHLSEPGCAVRENVDPRRVANYQRLVRENDWATTRHDVRANQARLAEAKQISKAQRQLYKSRNRPRQSR</sequence>
<comment type="cofactor">
    <cofactor evidence="2">
        <name>Zn(2+)</name>
        <dbReference type="ChEBI" id="CHEBI:29105"/>
    </cofactor>
    <text evidence="2">Binds 1 zinc ion per subunit.</text>
</comment>
<feature type="binding site" evidence="2">
    <location>
        <begin position="132"/>
        <end position="135"/>
    </location>
    <ligand>
        <name>GTP</name>
        <dbReference type="ChEBI" id="CHEBI:37565"/>
    </ligand>
</feature>
<dbReference type="GO" id="GO:0042274">
    <property type="term" value="P:ribosomal small subunit biogenesis"/>
    <property type="evidence" value="ECO:0007669"/>
    <property type="project" value="UniProtKB-UniRule"/>
</dbReference>
<dbReference type="NCBIfam" id="TIGR00157">
    <property type="entry name" value="ribosome small subunit-dependent GTPase A"/>
    <property type="match status" value="1"/>
</dbReference>
<evidence type="ECO:0000259" key="3">
    <source>
        <dbReference type="PROSITE" id="PS50936"/>
    </source>
</evidence>
<name>A0A177YGU8_9NOCA</name>
<dbReference type="GO" id="GO:0005737">
    <property type="term" value="C:cytoplasm"/>
    <property type="evidence" value="ECO:0007669"/>
    <property type="project" value="UniProtKB-SubCell"/>
</dbReference>
<comment type="subunit">
    <text evidence="2">Monomer. Associates with 30S ribosomal subunit, binds 16S rRNA.</text>
</comment>
<gene>
    <name evidence="2" type="primary">rsgA</name>
    <name evidence="4" type="ORF">A3K89_05035</name>
</gene>
<dbReference type="Pfam" id="PF03193">
    <property type="entry name" value="RsgA_GTPase"/>
    <property type="match status" value="1"/>
</dbReference>
<organism evidence="4 5">
    <name type="scientific">Rhodococcoides kyotonense</name>
    <dbReference type="NCBI Taxonomy" id="398843"/>
    <lineage>
        <taxon>Bacteria</taxon>
        <taxon>Bacillati</taxon>
        <taxon>Actinomycetota</taxon>
        <taxon>Actinomycetes</taxon>
        <taxon>Mycobacteriales</taxon>
        <taxon>Nocardiaceae</taxon>
        <taxon>Rhodococcoides</taxon>
    </lineage>
</organism>
<keyword evidence="5" id="KW-1185">Reference proteome</keyword>
<feature type="binding site" evidence="2">
    <location>
        <begin position="180"/>
        <end position="188"/>
    </location>
    <ligand>
        <name>GTP</name>
        <dbReference type="ChEBI" id="CHEBI:37565"/>
    </ligand>
</feature>
<dbReference type="SUPFAM" id="SSF52540">
    <property type="entry name" value="P-loop containing nucleoside triphosphate hydrolases"/>
    <property type="match status" value="1"/>
</dbReference>
<dbReference type="PANTHER" id="PTHR32120">
    <property type="entry name" value="SMALL RIBOSOMAL SUBUNIT BIOGENESIS GTPASE RSGA"/>
    <property type="match status" value="1"/>
</dbReference>